<keyword evidence="1" id="KW-0732">Signal</keyword>
<feature type="signal peptide" evidence="1">
    <location>
        <begin position="1"/>
        <end position="27"/>
    </location>
</feature>
<comment type="caution">
    <text evidence="2">The sequence shown here is derived from an EMBL/GenBank/DDBJ whole genome shotgun (WGS) entry which is preliminary data.</text>
</comment>
<reference evidence="2 3" key="1">
    <citation type="submission" date="2020-02" db="EMBL/GenBank/DDBJ databases">
        <authorList>
            <person name="Sun Q."/>
            <person name="Inoue M."/>
        </authorList>
    </citation>
    <scope>NUCLEOTIDE SEQUENCE [LARGE SCALE GENOMIC DNA]</scope>
    <source>
        <strain evidence="2 3">KCTC 22478</strain>
    </source>
</reference>
<gene>
    <name evidence="2" type="ORF">GWK15_21700</name>
</gene>
<keyword evidence="3" id="KW-1185">Reference proteome</keyword>
<dbReference type="RefSeq" id="WP_168043494.1">
    <property type="nucleotide sequence ID" value="NZ_JAAVUP010000011.1"/>
</dbReference>
<sequence>MAARFTGTAALAALALAWILTAQPAAAQQGAAPAGEVQDQQRRGALRAQFRGHVAAADAALAAGRPAEARERIGRAETMLANLRRPGRERAGRATQALETARVALDRGSYEEARAALQPLLARQAPASRKA</sequence>
<accession>A0ABX1EP54</accession>
<protein>
    <recommendedName>
        <fullName evidence="4">DUF4398 domain-containing protein</fullName>
    </recommendedName>
</protein>
<name>A0ABX1EP54_9PROT</name>
<evidence type="ECO:0000256" key="1">
    <source>
        <dbReference type="SAM" id="SignalP"/>
    </source>
</evidence>
<feature type="chain" id="PRO_5046993716" description="DUF4398 domain-containing protein" evidence="1">
    <location>
        <begin position="28"/>
        <end position="131"/>
    </location>
</feature>
<dbReference type="EMBL" id="JAAVUP010000011">
    <property type="protein sequence ID" value="NKE19586.1"/>
    <property type="molecule type" value="Genomic_DNA"/>
</dbReference>
<evidence type="ECO:0000313" key="3">
    <source>
        <dbReference type="Proteomes" id="UP000746741"/>
    </source>
</evidence>
<dbReference type="Proteomes" id="UP000746741">
    <property type="component" value="Unassembled WGS sequence"/>
</dbReference>
<organism evidence="2 3">
    <name type="scientific">Neoroseomonas oryzicola</name>
    <dbReference type="NCBI Taxonomy" id="535904"/>
    <lineage>
        <taxon>Bacteria</taxon>
        <taxon>Pseudomonadati</taxon>
        <taxon>Pseudomonadota</taxon>
        <taxon>Alphaproteobacteria</taxon>
        <taxon>Acetobacterales</taxon>
        <taxon>Acetobacteraceae</taxon>
        <taxon>Neoroseomonas</taxon>
    </lineage>
</organism>
<evidence type="ECO:0008006" key="4">
    <source>
        <dbReference type="Google" id="ProtNLM"/>
    </source>
</evidence>
<proteinExistence type="predicted"/>
<evidence type="ECO:0000313" key="2">
    <source>
        <dbReference type="EMBL" id="NKE19586.1"/>
    </source>
</evidence>